<dbReference type="Gene3D" id="3.40.920.10">
    <property type="entry name" value="Pyruvate-ferredoxin oxidoreductase, PFOR, domain III"/>
    <property type="match status" value="1"/>
</dbReference>
<dbReference type="GO" id="GO:0030976">
    <property type="term" value="F:thiamine pyrophosphate binding"/>
    <property type="evidence" value="ECO:0007669"/>
    <property type="project" value="InterPro"/>
</dbReference>
<comment type="caution">
    <text evidence="8">The sequence shown here is derived from an EMBL/GenBank/DDBJ whole genome shotgun (WGS) entry which is preliminary data.</text>
</comment>
<dbReference type="InterPro" id="IPR009014">
    <property type="entry name" value="Transketo_C/PFOR_II"/>
</dbReference>
<dbReference type="InterPro" id="IPR046667">
    <property type="entry name" value="DUF6537"/>
</dbReference>
<dbReference type="GO" id="GO:0051539">
    <property type="term" value="F:4 iron, 4 sulfur cluster binding"/>
    <property type="evidence" value="ECO:0007669"/>
    <property type="project" value="UniProtKB-KW"/>
</dbReference>
<dbReference type="CDD" id="cd07034">
    <property type="entry name" value="TPP_PYR_PFOR_IOR-alpha_like"/>
    <property type="match status" value="1"/>
</dbReference>
<keyword evidence="5" id="KW-0408">Iron</keyword>
<dbReference type="GO" id="GO:0000287">
    <property type="term" value="F:magnesium ion binding"/>
    <property type="evidence" value="ECO:0007669"/>
    <property type="project" value="UniProtKB-ARBA"/>
</dbReference>
<dbReference type="NCBIfam" id="NF009589">
    <property type="entry name" value="PRK13030.1"/>
    <property type="match status" value="1"/>
</dbReference>
<dbReference type="Pfam" id="PF01558">
    <property type="entry name" value="POR"/>
    <property type="match status" value="1"/>
</dbReference>
<dbReference type="PROSITE" id="PS51379">
    <property type="entry name" value="4FE4S_FER_2"/>
    <property type="match status" value="1"/>
</dbReference>
<evidence type="ECO:0000256" key="2">
    <source>
        <dbReference type="ARBA" id="ARBA00022485"/>
    </source>
</evidence>
<dbReference type="AlphaFoldDB" id="A0A6I4MPT9"/>
<keyword evidence="3" id="KW-0249">Electron transport</keyword>
<dbReference type="EMBL" id="WBMS02000031">
    <property type="protein sequence ID" value="MWA04829.1"/>
    <property type="molecule type" value="Genomic_DNA"/>
</dbReference>
<evidence type="ECO:0000313" key="8">
    <source>
        <dbReference type="EMBL" id="MWA04829.1"/>
    </source>
</evidence>
<keyword evidence="1" id="KW-0813">Transport</keyword>
<protein>
    <submittedName>
        <fullName evidence="8">Indolepyruvate ferredoxin oxidoreductase family protein</fullName>
    </submittedName>
</protein>
<evidence type="ECO:0000256" key="5">
    <source>
        <dbReference type="ARBA" id="ARBA00023004"/>
    </source>
</evidence>
<dbReference type="PANTHER" id="PTHR48084">
    <property type="entry name" value="2-OXOGLUTARATE OXIDOREDUCTASE SUBUNIT KORB-RELATED"/>
    <property type="match status" value="1"/>
</dbReference>
<name>A0A6I4MPT9_9ACTN</name>
<dbReference type="InterPro" id="IPR002880">
    <property type="entry name" value="Pyrv_Fd/Flavodoxin_OxRdtase_N"/>
</dbReference>
<evidence type="ECO:0000256" key="3">
    <source>
        <dbReference type="ARBA" id="ARBA00022982"/>
    </source>
</evidence>
<keyword evidence="4" id="KW-0560">Oxidoreductase</keyword>
<dbReference type="InterPro" id="IPR011766">
    <property type="entry name" value="TPP_enzyme_TPP-bd"/>
</dbReference>
<gene>
    <name evidence="8" type="ORF">F8568_031560</name>
</gene>
<proteinExistence type="predicted"/>
<keyword evidence="2" id="KW-0479">Metal-binding</keyword>
<accession>A0A6I4MPT9</accession>
<evidence type="ECO:0000259" key="7">
    <source>
        <dbReference type="PROSITE" id="PS51379"/>
    </source>
</evidence>
<dbReference type="Pfam" id="PF02775">
    <property type="entry name" value="TPP_enzyme_C"/>
    <property type="match status" value="1"/>
</dbReference>
<dbReference type="SUPFAM" id="SSF53323">
    <property type="entry name" value="Pyruvate-ferredoxin oxidoreductase, PFOR, domain III"/>
    <property type="match status" value="1"/>
</dbReference>
<evidence type="ECO:0000256" key="4">
    <source>
        <dbReference type="ARBA" id="ARBA00023002"/>
    </source>
</evidence>
<dbReference type="InterPro" id="IPR029061">
    <property type="entry name" value="THDP-binding"/>
</dbReference>
<evidence type="ECO:0000313" key="9">
    <source>
        <dbReference type="Proteomes" id="UP000462055"/>
    </source>
</evidence>
<keyword evidence="9" id="KW-1185">Reference proteome</keyword>
<dbReference type="GO" id="GO:0045333">
    <property type="term" value="P:cellular respiration"/>
    <property type="evidence" value="ECO:0007669"/>
    <property type="project" value="UniProtKB-ARBA"/>
</dbReference>
<dbReference type="Proteomes" id="UP000462055">
    <property type="component" value="Unassembled WGS sequence"/>
</dbReference>
<dbReference type="Pfam" id="PF20169">
    <property type="entry name" value="DUF6537"/>
    <property type="match status" value="1"/>
</dbReference>
<feature type="domain" description="4Fe-4S ferredoxin-type" evidence="7">
    <location>
        <begin position="628"/>
        <end position="660"/>
    </location>
</feature>
<evidence type="ECO:0000256" key="6">
    <source>
        <dbReference type="ARBA" id="ARBA00023014"/>
    </source>
</evidence>
<sequence>MSTLDTTAKDFDLHSKYEDAAGRIYLTGLQALVRVIADRIRTDHRAGLRTRGFISGYPGSPLGAFDLELHRQAELLGGLGVVHQPGLNEELGVTAVMGSQTAMRFGKLQCDGVAGFWYGKSPGVDRAADAIRHANYFGATRTGGVLAFVGDDPTCKSSSLPNNSEGQLAELQLPTLHPGSIQEVLDFGLHGIALSRVSGLWTGFKVTNSIADGSGTAVVDPERLTCLEPIGVDGRPLGKDEPSTLSPLQILQVEREIYEVRLPAALEYARLNGLNQITGARREAWLGIIAPGHLHYDVVEALRQLGLGEDEIKRRGIRLLRLGMVFPVDEEVIKEFARGLDEIVVVEEKGARLEYAVRNALYGSADAPKVLGKQDMRGRPFLPAHGGLDPDVMTDPLLSRLRTRIDESALRVRPHDPVRINLPLIPRTPYFCSGCPHNSSLRVPDGSLVGAGIGCHSMVAFMSPTFAGEITGVTQMGGEGAQWIGAAPFVDTGHFFQNLGDGTFFHSGEMAIRASVAAGTTVTYKILYNRAVAMTGGQDANGGLEVPQLAEMMNVIGVKKTVITTEDMSRYKGVRLPRGVRVLPRERIVEAQEELRDTPGVTVLIHDQQCAAEARRLRKRGRQPEPARRVVINERVCEGCGDCGAKSNCLSVRPIETEFGAKTTIDQSSCNKDYSCLNGDCPSFVAVEPAGWLGQKLHQRRAGTSAGRAAGVSAPDIEATELPEPVSRVDPADFRVRMPGIGGTGVVTVAQILGTAALLDGRYVTGMDQTGLAQKGGAVVSDLRITDRPTNASPKLPAGAVDLYLAFDLVVAMAPANLAGLATDRTAVVASTTSTPTGRMIGTDAHQPELREFLAEFEQRSKADLNVYLDLAELAEGLFGRTTSANLLGLGVAYQQGLLPVSAEALERAIELNGVAVRMNLQAFRWGRCYVADRERVEQALAAGGVAPAPSTQPAGGSSLDGLAESGLGGEVGRLVAVRAPDLAGYQNAGYAKQYLDLVRRVAAAEERVLPGSTELAEAAARGLHKFMAYKDEYEVARLHLEQAAREKIKSVSEGKPVRVSWYLHPPVLRALGMQRKIKLGPWFTPVFRGLRGMRGVRGTRLDVFGYAGLRRTERELVENYRTLLEQLSTDLAVENHSVAVKIAMLPEMVKGYEDIKMRSIEAYRAHRDKLLGEFNAHTPGRSAPGAG</sequence>
<reference evidence="8" key="1">
    <citation type="submission" date="2019-12" db="EMBL/GenBank/DDBJ databases">
        <title>Actinomadura physcomitrii sp. nov., a novel actinomycete isolated from moss [Physcomitrium sphaericum (Ludw) Fuernr].</title>
        <authorList>
            <person name="Zhuang X."/>
        </authorList>
    </citation>
    <scope>NUCLEOTIDE SEQUENCE [LARGE SCALE GENOMIC DNA]</scope>
    <source>
        <strain evidence="8">LD22</strain>
    </source>
</reference>
<dbReference type="RefSeq" id="WP_151597334.1">
    <property type="nucleotide sequence ID" value="NZ_WBMS02000031.1"/>
</dbReference>
<evidence type="ECO:0000256" key="1">
    <source>
        <dbReference type="ARBA" id="ARBA00022448"/>
    </source>
</evidence>
<keyword evidence="6" id="KW-0411">Iron-sulfur</keyword>
<organism evidence="8 9">
    <name type="scientific">Actinomadura physcomitrii</name>
    <dbReference type="NCBI Taxonomy" id="2650748"/>
    <lineage>
        <taxon>Bacteria</taxon>
        <taxon>Bacillati</taxon>
        <taxon>Actinomycetota</taxon>
        <taxon>Actinomycetes</taxon>
        <taxon>Streptosporangiales</taxon>
        <taxon>Thermomonosporaceae</taxon>
        <taxon>Actinomadura</taxon>
    </lineage>
</organism>
<keyword evidence="2" id="KW-0004">4Fe-4S</keyword>
<dbReference type="GO" id="GO:0016625">
    <property type="term" value="F:oxidoreductase activity, acting on the aldehyde or oxo group of donors, iron-sulfur protein as acceptor"/>
    <property type="evidence" value="ECO:0007669"/>
    <property type="project" value="UniProtKB-ARBA"/>
</dbReference>
<dbReference type="InterPro" id="IPR002869">
    <property type="entry name" value="Pyrv_flavodox_OxRed_cen"/>
</dbReference>
<dbReference type="InterPro" id="IPR019752">
    <property type="entry name" value="Pyrv/ketoisovalerate_OxRed_cat"/>
</dbReference>
<dbReference type="SUPFAM" id="SSF52922">
    <property type="entry name" value="TK C-terminal domain-like"/>
    <property type="match status" value="1"/>
</dbReference>
<dbReference type="InterPro" id="IPR051457">
    <property type="entry name" value="2-oxoacid:Fd_oxidoreductase"/>
</dbReference>
<dbReference type="NCBIfam" id="NF009588">
    <property type="entry name" value="PRK13029.1"/>
    <property type="match status" value="1"/>
</dbReference>
<dbReference type="SUPFAM" id="SSF52518">
    <property type="entry name" value="Thiamin diphosphate-binding fold (THDP-binding)"/>
    <property type="match status" value="2"/>
</dbReference>
<dbReference type="PANTHER" id="PTHR48084:SF3">
    <property type="entry name" value="SUBUNIT OF PYRUVATE:FLAVODOXIN OXIDOREDUCTASE"/>
    <property type="match status" value="1"/>
</dbReference>
<dbReference type="Gene3D" id="3.40.50.970">
    <property type="match status" value="1"/>
</dbReference>
<dbReference type="InterPro" id="IPR017896">
    <property type="entry name" value="4Fe4S_Fe-S-bd"/>
</dbReference>